<keyword evidence="2 4" id="KW-1133">Transmembrane helix</keyword>
<proteinExistence type="predicted"/>
<feature type="transmembrane region" description="Helical" evidence="4">
    <location>
        <begin position="112"/>
        <end position="135"/>
    </location>
</feature>
<feature type="transmembrane region" description="Helical" evidence="4">
    <location>
        <begin position="67"/>
        <end position="92"/>
    </location>
</feature>
<dbReference type="OMA" id="AVECINV"/>
<dbReference type="AlphaFoldDB" id="A0A2P6S567"/>
<evidence type="ECO:0000256" key="3">
    <source>
        <dbReference type="ARBA" id="ARBA00023136"/>
    </source>
</evidence>
<sequence length="141" mass="15942">MKLTETPTLQNRDRKERKIEREIEMAGRSCYRDVLPFTAMVTMESMDVGLNTLFKAAKMTGMSYHIFIAYIYSIVAYIYSIAALALVPAPFISHRSSSQIMGYAGINYSSPMLYSAISNLLPAFTFILAIIFRLFPSFNPV</sequence>
<evidence type="ECO:0000256" key="4">
    <source>
        <dbReference type="SAM" id="Phobius"/>
    </source>
</evidence>
<evidence type="ECO:0000313" key="5">
    <source>
        <dbReference type="EMBL" id="PRQ53818.1"/>
    </source>
</evidence>
<organism evidence="5 6">
    <name type="scientific">Rosa chinensis</name>
    <name type="common">China rose</name>
    <dbReference type="NCBI Taxonomy" id="74649"/>
    <lineage>
        <taxon>Eukaryota</taxon>
        <taxon>Viridiplantae</taxon>
        <taxon>Streptophyta</taxon>
        <taxon>Embryophyta</taxon>
        <taxon>Tracheophyta</taxon>
        <taxon>Spermatophyta</taxon>
        <taxon>Magnoliopsida</taxon>
        <taxon>eudicotyledons</taxon>
        <taxon>Gunneridae</taxon>
        <taxon>Pentapetalae</taxon>
        <taxon>rosids</taxon>
        <taxon>fabids</taxon>
        <taxon>Rosales</taxon>
        <taxon>Rosaceae</taxon>
        <taxon>Rosoideae</taxon>
        <taxon>Rosoideae incertae sedis</taxon>
        <taxon>Rosa</taxon>
    </lineage>
</organism>
<keyword evidence="3 4" id="KW-0472">Membrane</keyword>
<keyword evidence="1 4" id="KW-0812">Transmembrane</keyword>
<keyword evidence="6" id="KW-1185">Reference proteome</keyword>
<dbReference type="Proteomes" id="UP000238479">
    <property type="component" value="Chromosome 2"/>
</dbReference>
<protein>
    <submittedName>
        <fullName evidence="5">Uncharacterized protein</fullName>
    </submittedName>
</protein>
<comment type="caution">
    <text evidence="5">The sequence shown here is derived from an EMBL/GenBank/DDBJ whole genome shotgun (WGS) entry which is preliminary data.</text>
</comment>
<dbReference type="GO" id="GO:0022857">
    <property type="term" value="F:transmembrane transporter activity"/>
    <property type="evidence" value="ECO:0007669"/>
    <property type="project" value="InterPro"/>
</dbReference>
<dbReference type="GO" id="GO:0016020">
    <property type="term" value="C:membrane"/>
    <property type="evidence" value="ECO:0007669"/>
    <property type="project" value="InterPro"/>
</dbReference>
<dbReference type="EMBL" id="PDCK01000040">
    <property type="protein sequence ID" value="PRQ53818.1"/>
    <property type="molecule type" value="Genomic_DNA"/>
</dbReference>
<dbReference type="STRING" id="74649.A0A2P6S567"/>
<evidence type="ECO:0000256" key="1">
    <source>
        <dbReference type="ARBA" id="ARBA00022692"/>
    </source>
</evidence>
<evidence type="ECO:0000256" key="2">
    <source>
        <dbReference type="ARBA" id="ARBA00022989"/>
    </source>
</evidence>
<accession>A0A2P6S567</accession>
<dbReference type="InterPro" id="IPR030184">
    <property type="entry name" value="WAT1-related"/>
</dbReference>
<gene>
    <name evidence="5" type="ORF">RchiOBHm_Chr2g0170691</name>
</gene>
<dbReference type="Gramene" id="PRQ53818">
    <property type="protein sequence ID" value="PRQ53818"/>
    <property type="gene ID" value="RchiOBHm_Chr2g0170691"/>
</dbReference>
<dbReference type="PANTHER" id="PTHR31218">
    <property type="entry name" value="WAT1-RELATED PROTEIN"/>
    <property type="match status" value="1"/>
</dbReference>
<reference evidence="5 6" key="1">
    <citation type="journal article" date="2018" name="Nat. Genet.">
        <title>The Rosa genome provides new insights in the design of modern roses.</title>
        <authorList>
            <person name="Bendahmane M."/>
        </authorList>
    </citation>
    <scope>NUCLEOTIDE SEQUENCE [LARGE SCALE GENOMIC DNA]</scope>
    <source>
        <strain evidence="6">cv. Old Blush</strain>
    </source>
</reference>
<name>A0A2P6S567_ROSCH</name>
<evidence type="ECO:0000313" key="6">
    <source>
        <dbReference type="Proteomes" id="UP000238479"/>
    </source>
</evidence>